<proteinExistence type="predicted"/>
<dbReference type="Proteomes" id="UP001151760">
    <property type="component" value="Unassembled WGS sequence"/>
</dbReference>
<dbReference type="EMBL" id="BQNB010010612">
    <property type="protein sequence ID" value="GJS79650.1"/>
    <property type="molecule type" value="Genomic_DNA"/>
</dbReference>
<reference evidence="1" key="1">
    <citation type="journal article" date="2022" name="Int. J. Mol. Sci.">
        <title>Draft Genome of Tanacetum Coccineum: Genomic Comparison of Closely Related Tanacetum-Family Plants.</title>
        <authorList>
            <person name="Yamashiro T."/>
            <person name="Shiraishi A."/>
            <person name="Nakayama K."/>
            <person name="Satake H."/>
        </authorList>
    </citation>
    <scope>NUCLEOTIDE SEQUENCE</scope>
</reference>
<comment type="caution">
    <text evidence="1">The sequence shown here is derived from an EMBL/GenBank/DDBJ whole genome shotgun (WGS) entry which is preliminary data.</text>
</comment>
<evidence type="ECO:0000313" key="1">
    <source>
        <dbReference type="EMBL" id="GJS79650.1"/>
    </source>
</evidence>
<reference evidence="1" key="2">
    <citation type="submission" date="2022-01" db="EMBL/GenBank/DDBJ databases">
        <authorList>
            <person name="Yamashiro T."/>
            <person name="Shiraishi A."/>
            <person name="Satake H."/>
            <person name="Nakayama K."/>
        </authorList>
    </citation>
    <scope>NUCLEOTIDE SEQUENCE</scope>
</reference>
<accession>A0ABQ4YPN1</accession>
<evidence type="ECO:0000313" key="2">
    <source>
        <dbReference type="Proteomes" id="UP001151760"/>
    </source>
</evidence>
<name>A0ABQ4YPN1_9ASTR</name>
<protein>
    <submittedName>
        <fullName evidence="1">Uncharacterized protein</fullName>
    </submittedName>
</protein>
<organism evidence="1 2">
    <name type="scientific">Tanacetum coccineum</name>
    <dbReference type="NCBI Taxonomy" id="301880"/>
    <lineage>
        <taxon>Eukaryota</taxon>
        <taxon>Viridiplantae</taxon>
        <taxon>Streptophyta</taxon>
        <taxon>Embryophyta</taxon>
        <taxon>Tracheophyta</taxon>
        <taxon>Spermatophyta</taxon>
        <taxon>Magnoliopsida</taxon>
        <taxon>eudicotyledons</taxon>
        <taxon>Gunneridae</taxon>
        <taxon>Pentapetalae</taxon>
        <taxon>asterids</taxon>
        <taxon>campanulids</taxon>
        <taxon>Asterales</taxon>
        <taxon>Asteraceae</taxon>
        <taxon>Asteroideae</taxon>
        <taxon>Anthemideae</taxon>
        <taxon>Anthemidinae</taxon>
        <taxon>Tanacetum</taxon>
    </lineage>
</organism>
<keyword evidence="2" id="KW-1185">Reference proteome</keyword>
<gene>
    <name evidence="1" type="ORF">Tco_0729531</name>
</gene>
<sequence>MTIFVICEFWPRNNGVGKFSEQCVGKASYVKTRSMRMWEIRIMQDIEDSCALILLKKRFAKNDVKAEGLLAYGTTHMNISLTFTPVMLMAQSMFLAI</sequence>